<gene>
    <name evidence="2" type="ORF">EV680_11734</name>
</gene>
<name>A0ABY2BY29_9NEIS</name>
<comment type="caution">
    <text evidence="2">The sequence shown here is derived from an EMBL/GenBank/DDBJ whole genome shotgun (WGS) entry which is preliminary data.</text>
</comment>
<sequence length="193" mass="22034">MWCRRCCAKTQRNNVNAAAKIALGAVSAAYPLLWYFGRNNGAFFWLAALMCGLWLLRALTQRERGQRVVALILAAFFAAVLLLRLPQSMYWYPVWVSLLMLALFGGSLFAKQSLIERLARLQTPDLPPEGVRYTRRITQIWCVFFVLNGSMAAALVLMRQYDWWALYTGIVSYVLMGLLLGGEWVYRKAVLKL</sequence>
<feature type="transmembrane region" description="Helical" evidence="1">
    <location>
        <begin position="140"/>
        <end position="158"/>
    </location>
</feature>
<reference evidence="2 3" key="1">
    <citation type="submission" date="2019-03" db="EMBL/GenBank/DDBJ databases">
        <title>Genomic Encyclopedia of Type Strains, Phase IV (KMG-IV): sequencing the most valuable type-strain genomes for metagenomic binning, comparative biology and taxonomic classification.</title>
        <authorList>
            <person name="Goeker M."/>
        </authorList>
    </citation>
    <scope>NUCLEOTIDE SEQUENCE [LARGE SCALE GENOMIC DNA]</scope>
    <source>
        <strain evidence="2 3">DSM 17474</strain>
    </source>
</reference>
<evidence type="ECO:0000256" key="1">
    <source>
        <dbReference type="SAM" id="Phobius"/>
    </source>
</evidence>
<feature type="transmembrane region" description="Helical" evidence="1">
    <location>
        <begin position="164"/>
        <end position="186"/>
    </location>
</feature>
<dbReference type="Proteomes" id="UP000294721">
    <property type="component" value="Unassembled WGS sequence"/>
</dbReference>
<keyword evidence="3" id="KW-1185">Reference proteome</keyword>
<evidence type="ECO:0000313" key="3">
    <source>
        <dbReference type="Proteomes" id="UP000294721"/>
    </source>
</evidence>
<accession>A0ABY2BY29</accession>
<evidence type="ECO:0000313" key="2">
    <source>
        <dbReference type="EMBL" id="TCP04894.1"/>
    </source>
</evidence>
<protein>
    <submittedName>
        <fullName evidence="2">Membrane protein</fullName>
    </submittedName>
</protein>
<keyword evidence="1" id="KW-0472">Membrane</keyword>
<keyword evidence="1" id="KW-1133">Transmembrane helix</keyword>
<feature type="transmembrane region" description="Helical" evidence="1">
    <location>
        <begin position="17"/>
        <end position="36"/>
    </location>
</feature>
<feature type="transmembrane region" description="Helical" evidence="1">
    <location>
        <begin position="91"/>
        <end position="110"/>
    </location>
</feature>
<organism evidence="2 3">
    <name type="scientific">Uruburuella suis</name>
    <dbReference type="NCBI Taxonomy" id="252130"/>
    <lineage>
        <taxon>Bacteria</taxon>
        <taxon>Pseudomonadati</taxon>
        <taxon>Pseudomonadota</taxon>
        <taxon>Betaproteobacteria</taxon>
        <taxon>Neisseriales</taxon>
        <taxon>Neisseriaceae</taxon>
        <taxon>Uruburuella</taxon>
    </lineage>
</organism>
<feature type="transmembrane region" description="Helical" evidence="1">
    <location>
        <begin position="68"/>
        <end position="85"/>
    </location>
</feature>
<keyword evidence="1" id="KW-0812">Transmembrane</keyword>
<proteinExistence type="predicted"/>
<dbReference type="EMBL" id="SLXE01000017">
    <property type="protein sequence ID" value="TCP04894.1"/>
    <property type="molecule type" value="Genomic_DNA"/>
</dbReference>
<feature type="transmembrane region" description="Helical" evidence="1">
    <location>
        <begin position="42"/>
        <end position="59"/>
    </location>
</feature>